<evidence type="ECO:0000256" key="4">
    <source>
        <dbReference type="ARBA" id="ARBA00022630"/>
    </source>
</evidence>
<dbReference type="PIRSF" id="PIRSF000332">
    <property type="entry name" value="FMO"/>
    <property type="match status" value="1"/>
</dbReference>
<dbReference type="GeneID" id="101600189"/>
<evidence type="ECO:0000256" key="8">
    <source>
        <dbReference type="ARBA" id="ARBA00022857"/>
    </source>
</evidence>
<dbReference type="PANTHER" id="PTHR23023">
    <property type="entry name" value="DIMETHYLANILINE MONOOXYGENASE"/>
    <property type="match status" value="1"/>
</dbReference>
<dbReference type="GO" id="GO:0004499">
    <property type="term" value="F:N,N-dimethylaniline monooxygenase activity"/>
    <property type="evidence" value="ECO:0007669"/>
    <property type="project" value="UniProtKB-UniRule"/>
</dbReference>
<comment type="catalytic activity">
    <reaction evidence="17">
        <text>N,N-dimethylaniline + NADPH + O2 + H(+) = N,N-dimethylaniline N-oxide + NADP(+) + H2O</text>
        <dbReference type="Rhea" id="RHEA:24468"/>
        <dbReference type="ChEBI" id="CHEBI:15377"/>
        <dbReference type="ChEBI" id="CHEBI:15378"/>
        <dbReference type="ChEBI" id="CHEBI:15379"/>
        <dbReference type="ChEBI" id="CHEBI:16269"/>
        <dbReference type="ChEBI" id="CHEBI:17735"/>
        <dbReference type="ChEBI" id="CHEBI:57783"/>
        <dbReference type="ChEBI" id="CHEBI:58349"/>
        <dbReference type="EC" id="1.14.13.8"/>
    </reaction>
    <physiologicalReaction direction="left-to-right" evidence="17">
        <dbReference type="Rhea" id="RHEA:24469"/>
    </physiologicalReaction>
</comment>
<evidence type="ECO:0000256" key="16">
    <source>
        <dbReference type="ARBA" id="ARBA00048088"/>
    </source>
</evidence>
<keyword evidence="10 18" id="KW-0560">Oxidoreductase</keyword>
<keyword evidence="8 18" id="KW-0521">NADP</keyword>
<evidence type="ECO:0000256" key="9">
    <source>
        <dbReference type="ARBA" id="ARBA00022989"/>
    </source>
</evidence>
<keyword evidence="9 20" id="KW-1133">Transmembrane helix</keyword>
<dbReference type="OMA" id="HRISGQH"/>
<dbReference type="GO" id="GO:0005789">
    <property type="term" value="C:endoplasmic reticulum membrane"/>
    <property type="evidence" value="ECO:0007669"/>
    <property type="project" value="UniProtKB-SubCell"/>
</dbReference>
<name>A0A8C5KC31_JACJA</name>
<keyword evidence="12 18" id="KW-0472">Membrane</keyword>
<reference evidence="21" key="1">
    <citation type="submission" date="2025-08" db="UniProtKB">
        <authorList>
            <consortium name="Ensembl"/>
        </authorList>
    </citation>
    <scope>IDENTIFICATION</scope>
</reference>
<protein>
    <recommendedName>
        <fullName evidence="19">Flavin-containing monooxygenase</fullName>
        <ecNumber evidence="19">1.-.-.-</ecNumber>
    </recommendedName>
</protein>
<evidence type="ECO:0000256" key="17">
    <source>
        <dbReference type="ARBA" id="ARBA00049443"/>
    </source>
</evidence>
<comment type="cofactor">
    <cofactor evidence="1 18 19">
        <name>FAD</name>
        <dbReference type="ChEBI" id="CHEBI:57692"/>
    </cofactor>
</comment>
<accession>A0A8C5KC31</accession>
<evidence type="ECO:0000256" key="2">
    <source>
        <dbReference type="ARBA" id="ARBA00004389"/>
    </source>
</evidence>
<evidence type="ECO:0000256" key="13">
    <source>
        <dbReference type="ARBA" id="ARBA00045957"/>
    </source>
</evidence>
<comment type="catalytic activity">
    <reaction evidence="15">
        <text>hypotaurine + NADPH + O2 + H(+) = taurine + NADP(+) + H2O</text>
        <dbReference type="Rhea" id="RHEA:69819"/>
        <dbReference type="ChEBI" id="CHEBI:15377"/>
        <dbReference type="ChEBI" id="CHEBI:15378"/>
        <dbReference type="ChEBI" id="CHEBI:15379"/>
        <dbReference type="ChEBI" id="CHEBI:57783"/>
        <dbReference type="ChEBI" id="CHEBI:57853"/>
        <dbReference type="ChEBI" id="CHEBI:58349"/>
        <dbReference type="ChEBI" id="CHEBI:507393"/>
        <dbReference type="EC" id="1.14.13.8"/>
    </reaction>
    <physiologicalReaction direction="left-to-right" evidence="15">
        <dbReference type="Rhea" id="RHEA:69820"/>
    </physiologicalReaction>
</comment>
<evidence type="ECO:0000256" key="20">
    <source>
        <dbReference type="SAM" id="Phobius"/>
    </source>
</evidence>
<evidence type="ECO:0000256" key="5">
    <source>
        <dbReference type="ARBA" id="ARBA00022692"/>
    </source>
</evidence>
<keyword evidence="6 18" id="KW-0256">Endoplasmic reticulum</keyword>
<evidence type="ECO:0000256" key="11">
    <source>
        <dbReference type="ARBA" id="ARBA00023033"/>
    </source>
</evidence>
<dbReference type="InterPro" id="IPR036188">
    <property type="entry name" value="FAD/NAD-bd_sf"/>
</dbReference>
<dbReference type="GO" id="GO:0034899">
    <property type="term" value="F:trimethylamine monooxygenase activity"/>
    <property type="evidence" value="ECO:0007669"/>
    <property type="project" value="UniProtKB-EC"/>
</dbReference>
<evidence type="ECO:0000256" key="1">
    <source>
        <dbReference type="ARBA" id="ARBA00001974"/>
    </source>
</evidence>
<keyword evidence="5 20" id="KW-0812">Transmembrane</keyword>
<dbReference type="GO" id="GO:0050661">
    <property type="term" value="F:NADP binding"/>
    <property type="evidence" value="ECO:0007669"/>
    <property type="project" value="InterPro"/>
</dbReference>
<dbReference type="Ensembl" id="ENSJJAT00000014409.1">
    <property type="protein sequence ID" value="ENSJJAP00000007987.1"/>
    <property type="gene ID" value="ENSJJAG00000012254.1"/>
</dbReference>
<dbReference type="InterPro" id="IPR002253">
    <property type="entry name" value="Flavin_mOase_1"/>
</dbReference>
<evidence type="ECO:0000256" key="10">
    <source>
        <dbReference type="ARBA" id="ARBA00023002"/>
    </source>
</evidence>
<keyword evidence="22" id="KW-1185">Reference proteome</keyword>
<gene>
    <name evidence="21" type="primary">LOC101600189</name>
</gene>
<dbReference type="InterPro" id="IPR000960">
    <property type="entry name" value="Flavin_mOase"/>
</dbReference>
<dbReference type="FunFam" id="3.50.50.60:FF:000159">
    <property type="entry name" value="Dimethylaniline monooxygenase [N-oxide-forming]"/>
    <property type="match status" value="1"/>
</dbReference>
<dbReference type="EC" id="1.-.-.-" evidence="19"/>
<dbReference type="Pfam" id="PF00743">
    <property type="entry name" value="FMO-like"/>
    <property type="match status" value="1"/>
</dbReference>
<dbReference type="InterPro" id="IPR050346">
    <property type="entry name" value="FMO-like"/>
</dbReference>
<evidence type="ECO:0000313" key="22">
    <source>
        <dbReference type="Proteomes" id="UP000694385"/>
    </source>
</evidence>
<comment type="subcellular location">
    <subcellularLocation>
        <location evidence="2">Endoplasmic reticulum membrane</location>
        <topology evidence="2">Single-pass membrane protein</topology>
    </subcellularLocation>
</comment>
<reference evidence="21" key="2">
    <citation type="submission" date="2025-09" db="UniProtKB">
        <authorList>
            <consortium name="Ensembl"/>
        </authorList>
    </citation>
    <scope>IDENTIFICATION</scope>
</reference>
<keyword evidence="4 18" id="KW-0285">Flavoprotein</keyword>
<evidence type="ECO:0000256" key="18">
    <source>
        <dbReference type="PIRNR" id="PIRNR000332"/>
    </source>
</evidence>
<dbReference type="GeneTree" id="ENSGT00940000162904"/>
<dbReference type="AlphaFoldDB" id="A0A8C5KC31"/>
<evidence type="ECO:0000256" key="7">
    <source>
        <dbReference type="ARBA" id="ARBA00022827"/>
    </source>
</evidence>
<evidence type="ECO:0000256" key="6">
    <source>
        <dbReference type="ARBA" id="ARBA00022824"/>
    </source>
</evidence>
<dbReference type="GO" id="GO:0050660">
    <property type="term" value="F:flavin adenine dinucleotide binding"/>
    <property type="evidence" value="ECO:0007669"/>
    <property type="project" value="InterPro"/>
</dbReference>
<dbReference type="InterPro" id="IPR020946">
    <property type="entry name" value="Flavin_mOase-like"/>
</dbReference>
<dbReference type="SUPFAM" id="SSF51905">
    <property type="entry name" value="FAD/NAD(P)-binding domain"/>
    <property type="match status" value="2"/>
</dbReference>
<feature type="transmembrane region" description="Helical" evidence="20">
    <location>
        <begin position="514"/>
        <end position="538"/>
    </location>
</feature>
<comment type="similarity">
    <text evidence="3 18 19">Belongs to the FMO family.</text>
</comment>
<comment type="catalytic activity">
    <reaction evidence="16">
        <text>trimethylamine + NADPH + O2 = trimethylamine N-oxide + NADP(+) + H2O</text>
        <dbReference type="Rhea" id="RHEA:31979"/>
        <dbReference type="ChEBI" id="CHEBI:15377"/>
        <dbReference type="ChEBI" id="CHEBI:15379"/>
        <dbReference type="ChEBI" id="CHEBI:15724"/>
        <dbReference type="ChEBI" id="CHEBI:57783"/>
        <dbReference type="ChEBI" id="CHEBI:58349"/>
        <dbReference type="ChEBI" id="CHEBI:58389"/>
        <dbReference type="EC" id="1.14.13.148"/>
    </reaction>
    <physiologicalReaction direction="left-to-right" evidence="16">
        <dbReference type="Rhea" id="RHEA:31980"/>
    </physiologicalReaction>
</comment>
<evidence type="ECO:0000256" key="15">
    <source>
        <dbReference type="ARBA" id="ARBA00048041"/>
    </source>
</evidence>
<comment type="function">
    <text evidence="13">Broad spectrum monooxygenase that catalyzes the oxygenation of a wide variety of nitrogen- and sulfur-containing compounds including xenobiotics. Catalyzes the S-oxygenation of hypotaurine to produce taurine, an organic osmolyte involved in cell volume regulation as well as a variety of cytoprotective and developmental processes. In vitro, catalyzes the N-oxygenation of trimethylamine (TMA) to produce trimethylamine N-oxide (TMAO) and could therefore participate to the detoxification of this compound that is generated by the action of gut microbiota from dietary precursors such as choline, choline containing compounds, betaine or L-carnitine.</text>
</comment>
<dbReference type="PRINTS" id="PR01121">
    <property type="entry name" value="FMOXYGENASE1"/>
</dbReference>
<evidence type="ECO:0000256" key="19">
    <source>
        <dbReference type="RuleBase" id="RU361177"/>
    </source>
</evidence>
<evidence type="ECO:0000256" key="3">
    <source>
        <dbReference type="ARBA" id="ARBA00009183"/>
    </source>
</evidence>
<evidence type="ECO:0000256" key="14">
    <source>
        <dbReference type="ARBA" id="ARBA00047338"/>
    </source>
</evidence>
<comment type="catalytic activity">
    <reaction evidence="14">
        <text>hypotaurine + NADH + O2 + H(+) = taurine + NAD(+) + H2O</text>
        <dbReference type="Rhea" id="RHEA:74111"/>
        <dbReference type="ChEBI" id="CHEBI:15377"/>
        <dbReference type="ChEBI" id="CHEBI:15378"/>
        <dbReference type="ChEBI" id="CHEBI:15379"/>
        <dbReference type="ChEBI" id="CHEBI:57540"/>
        <dbReference type="ChEBI" id="CHEBI:57853"/>
        <dbReference type="ChEBI" id="CHEBI:57945"/>
        <dbReference type="ChEBI" id="CHEBI:507393"/>
        <dbReference type="EC" id="1.14.13.8"/>
    </reaction>
    <physiologicalReaction direction="left-to-right" evidence="14">
        <dbReference type="Rhea" id="RHEA:74112"/>
    </physiologicalReaction>
</comment>
<keyword evidence="11 18" id="KW-0503">Monooxygenase</keyword>
<sequence>MEVKKIAVIGAGVSGLGAMKSCLEEGLEPMCFEKSNDIGGLWRYEEAPESGSPGIYKSLTCNTSKEMTAFSDYPVPDHYPNYMHNSRMMEYLRMYARHFGLMNHIQFQTKVCSVRKRPDFSSSGQWDVVVESGGKQKTYIFDGVMVCSGHYTEKYLPLQDFTGIQRFQGRYLHSWEYKHPDSFVGKRVLVIGIGNSGADVAGEISRVAEQVFLSTRRGAWIWNRVWDNGNPMDITLFTRYNRAIQKLYPTFLINRLAENKLNSRFNHANYGLQATHRFLSHQSTISDDLPNHIISGKVMVKPNVKEFTETTAIFEDDTEENIDAVVFATGYTLSFPFLADDSAILDSQHTMFKFVFPPQLEKPTLAFIGILQPVGATIPTSELQSRWAVRVFAGLKKLPSESDMMSNINRRKEKMANEFIKSPRDIHRVQYIDYMDEIASEIGVKPNLFSLLLWDTKLAMEIFYGPCTPYQFRLQGPGKWAGARSAILSQRHRILKPLRTRVLQHSGASSSSLFWVKSIFTIIMFFIVPILVIMQIIYN</sequence>
<keyword evidence="7 18" id="KW-0274">FAD</keyword>
<evidence type="ECO:0000256" key="12">
    <source>
        <dbReference type="ARBA" id="ARBA00023136"/>
    </source>
</evidence>
<evidence type="ECO:0000313" key="21">
    <source>
        <dbReference type="Ensembl" id="ENSJJAP00000007987.1"/>
    </source>
</evidence>
<dbReference type="OrthoDB" id="66881at2759"/>
<proteinExistence type="inferred from homology"/>
<dbReference type="Gene3D" id="3.50.50.60">
    <property type="entry name" value="FAD/NAD(P)-binding domain"/>
    <property type="match status" value="1"/>
</dbReference>
<organism evidence="21 22">
    <name type="scientific">Jaculus jaculus</name>
    <name type="common">Lesser Egyptian jerboa</name>
    <dbReference type="NCBI Taxonomy" id="51337"/>
    <lineage>
        <taxon>Eukaryota</taxon>
        <taxon>Metazoa</taxon>
        <taxon>Chordata</taxon>
        <taxon>Craniata</taxon>
        <taxon>Vertebrata</taxon>
        <taxon>Euteleostomi</taxon>
        <taxon>Mammalia</taxon>
        <taxon>Eutheria</taxon>
        <taxon>Euarchontoglires</taxon>
        <taxon>Glires</taxon>
        <taxon>Rodentia</taxon>
        <taxon>Myomorpha</taxon>
        <taxon>Dipodoidea</taxon>
        <taxon>Dipodidae</taxon>
        <taxon>Dipodinae</taxon>
        <taxon>Jaculus</taxon>
    </lineage>
</organism>
<dbReference type="Proteomes" id="UP000694385">
    <property type="component" value="Unassembled WGS sequence"/>
</dbReference>
<dbReference type="PRINTS" id="PR00370">
    <property type="entry name" value="FMOXYGENASE"/>
</dbReference>